<name>A0A844ZPP5_9SPHN</name>
<dbReference type="InterPro" id="IPR007893">
    <property type="entry name" value="Spore_coat_U/FanG"/>
</dbReference>
<comment type="caution">
    <text evidence="2">The sequence shown here is derived from an EMBL/GenBank/DDBJ whole genome shotgun (WGS) entry which is preliminary data.</text>
</comment>
<dbReference type="PANTHER" id="PTHR37089:SF3">
    <property type="entry name" value="EXPORTED PROTEIN"/>
    <property type="match status" value="1"/>
</dbReference>
<dbReference type="Proteomes" id="UP000442714">
    <property type="component" value="Unassembled WGS sequence"/>
</dbReference>
<dbReference type="InterPro" id="IPR053167">
    <property type="entry name" value="Spore_coat_component"/>
</dbReference>
<reference evidence="2 3" key="1">
    <citation type="submission" date="2019-12" db="EMBL/GenBank/DDBJ databases">
        <title>Genomic-based taxomic classification of the family Erythrobacteraceae.</title>
        <authorList>
            <person name="Xu L."/>
        </authorList>
    </citation>
    <scope>NUCLEOTIDE SEQUENCE [LARGE SCALE GENOMIC DNA]</scope>
    <source>
        <strain evidence="2 3">KCTC 52763</strain>
    </source>
</reference>
<proteinExistence type="predicted"/>
<sequence>MEWVFPPDLNFPAWAKSGVKGCWQCVPEPFGAKVTRAAANLPANPMCMENARLNQIFTQRSDSHRRLGGHLLKGRIMRPYLPACFILAFSIFSVPALAESRSATMPVSAVIQNNCIVAATPMAFTGKTVNSPTAVDGSAQINVTCTAPTAFSVEMDRGSNAAGEQRRMVSADGSYLDYTIYSDASRSKEWGTSSAAVADEMQAATSKSYTAYGRINTVDLATPSGVYQDTITVTVNF</sequence>
<feature type="domain" description="Spore coat protein U/FanG" evidence="1">
    <location>
        <begin position="103"/>
        <end position="234"/>
    </location>
</feature>
<accession>A0A844ZPP5</accession>
<evidence type="ECO:0000313" key="2">
    <source>
        <dbReference type="EMBL" id="MXO89815.1"/>
    </source>
</evidence>
<dbReference type="EMBL" id="WTYX01000001">
    <property type="protein sequence ID" value="MXO89815.1"/>
    <property type="molecule type" value="Genomic_DNA"/>
</dbReference>
<dbReference type="PANTHER" id="PTHR37089">
    <property type="entry name" value="PROTEIN U-RELATED"/>
    <property type="match status" value="1"/>
</dbReference>
<protein>
    <submittedName>
        <fullName evidence="2">Fimbrial major subunit CsuA/B family protein</fullName>
    </submittedName>
</protein>
<gene>
    <name evidence="2" type="ORF">GRI41_03185</name>
</gene>
<evidence type="ECO:0000313" key="3">
    <source>
        <dbReference type="Proteomes" id="UP000442714"/>
    </source>
</evidence>
<dbReference type="Pfam" id="PF05229">
    <property type="entry name" value="SCPU"/>
    <property type="match status" value="1"/>
</dbReference>
<dbReference type="AlphaFoldDB" id="A0A844ZPP5"/>
<keyword evidence="3" id="KW-1185">Reference proteome</keyword>
<dbReference type="SMART" id="SM00972">
    <property type="entry name" value="SCPU"/>
    <property type="match status" value="1"/>
</dbReference>
<evidence type="ECO:0000259" key="1">
    <source>
        <dbReference type="Pfam" id="PF05229"/>
    </source>
</evidence>
<organism evidence="2 3">
    <name type="scientific">Pontixanthobacter aquaemixtae</name>
    <dbReference type="NCBI Taxonomy" id="1958940"/>
    <lineage>
        <taxon>Bacteria</taxon>
        <taxon>Pseudomonadati</taxon>
        <taxon>Pseudomonadota</taxon>
        <taxon>Alphaproteobacteria</taxon>
        <taxon>Sphingomonadales</taxon>
        <taxon>Erythrobacteraceae</taxon>
        <taxon>Pontixanthobacter</taxon>
    </lineage>
</organism>